<organism evidence="5 6">
    <name type="scientific">Diplogelasinospora grovesii</name>
    <dbReference type="NCBI Taxonomy" id="303347"/>
    <lineage>
        <taxon>Eukaryota</taxon>
        <taxon>Fungi</taxon>
        <taxon>Dikarya</taxon>
        <taxon>Ascomycota</taxon>
        <taxon>Pezizomycotina</taxon>
        <taxon>Sordariomycetes</taxon>
        <taxon>Sordariomycetidae</taxon>
        <taxon>Sordariales</taxon>
        <taxon>Diplogelasinosporaceae</taxon>
        <taxon>Diplogelasinospora</taxon>
    </lineage>
</organism>
<dbReference type="Gene3D" id="3.40.720.10">
    <property type="entry name" value="Alkaline Phosphatase, subunit A"/>
    <property type="match status" value="1"/>
</dbReference>
<keyword evidence="3" id="KW-0378">Hydrolase</keyword>
<dbReference type="FunFam" id="3.40.720.10:FF:000043">
    <property type="entry name" value="Acid phosphatase PHOa"/>
    <property type="match status" value="1"/>
</dbReference>
<evidence type="ECO:0000313" key="5">
    <source>
        <dbReference type="EMBL" id="KAK3945500.1"/>
    </source>
</evidence>
<dbReference type="InterPro" id="IPR007312">
    <property type="entry name" value="Phosphoesterase"/>
</dbReference>
<comment type="catalytic activity">
    <reaction evidence="1">
        <text>a phosphate monoester + H2O = an alcohol + phosphate</text>
        <dbReference type="Rhea" id="RHEA:15017"/>
        <dbReference type="ChEBI" id="CHEBI:15377"/>
        <dbReference type="ChEBI" id="CHEBI:30879"/>
        <dbReference type="ChEBI" id="CHEBI:43474"/>
        <dbReference type="ChEBI" id="CHEBI:67140"/>
        <dbReference type="EC" id="3.1.3.2"/>
    </reaction>
</comment>
<comment type="caution">
    <text evidence="5">The sequence shown here is derived from an EMBL/GenBank/DDBJ whole genome shotgun (WGS) entry which is preliminary data.</text>
</comment>
<dbReference type="GO" id="GO:0003993">
    <property type="term" value="F:acid phosphatase activity"/>
    <property type="evidence" value="ECO:0007669"/>
    <property type="project" value="UniProtKB-EC"/>
</dbReference>
<evidence type="ECO:0000256" key="2">
    <source>
        <dbReference type="ARBA" id="ARBA00012646"/>
    </source>
</evidence>
<dbReference type="SUPFAM" id="SSF53649">
    <property type="entry name" value="Alkaline phosphatase-like"/>
    <property type="match status" value="1"/>
</dbReference>
<dbReference type="AlphaFoldDB" id="A0AAN6S9K4"/>
<gene>
    <name evidence="5" type="ORF">QBC46DRAFT_302541</name>
</gene>
<feature type="region of interest" description="Disordered" evidence="4">
    <location>
        <begin position="416"/>
        <end position="458"/>
    </location>
</feature>
<dbReference type="InterPro" id="IPR017850">
    <property type="entry name" value="Alkaline_phosphatase_core_sf"/>
</dbReference>
<dbReference type="EMBL" id="MU853754">
    <property type="protein sequence ID" value="KAK3945500.1"/>
    <property type="molecule type" value="Genomic_DNA"/>
</dbReference>
<protein>
    <recommendedName>
        <fullName evidence="2">acid phosphatase</fullName>
        <ecNumber evidence="2">3.1.3.2</ecNumber>
    </recommendedName>
</protein>
<name>A0AAN6S9K4_9PEZI</name>
<dbReference type="Proteomes" id="UP001303473">
    <property type="component" value="Unassembled WGS sequence"/>
</dbReference>
<evidence type="ECO:0000256" key="3">
    <source>
        <dbReference type="ARBA" id="ARBA00022801"/>
    </source>
</evidence>
<proteinExistence type="predicted"/>
<dbReference type="PANTHER" id="PTHR31956">
    <property type="entry name" value="NON-SPECIFIC PHOSPHOLIPASE C4-RELATED"/>
    <property type="match status" value="1"/>
</dbReference>
<keyword evidence="6" id="KW-1185">Reference proteome</keyword>
<dbReference type="GO" id="GO:0009395">
    <property type="term" value="P:phospholipid catabolic process"/>
    <property type="evidence" value="ECO:0007669"/>
    <property type="project" value="TreeGrafter"/>
</dbReference>
<dbReference type="EC" id="3.1.3.2" evidence="2"/>
<evidence type="ECO:0000313" key="6">
    <source>
        <dbReference type="Proteomes" id="UP001303473"/>
    </source>
</evidence>
<feature type="compositionally biased region" description="Low complexity" evidence="4">
    <location>
        <begin position="416"/>
        <end position="455"/>
    </location>
</feature>
<sequence length="482" mass="51513">MKQNTIFVSAAALAGAGQALTSEPTTYATTRAPLSTVEPSLSSIYAAQATVQPSSPTSNVQGAAFDRIVQIWLENTNFNASAADPNMQWLTSQGILLTNYFAVTHPSEPNYAAVVGGDNFGMDNDDFNRFPANISTVVDLLDTKGISWGEYQEHLPYPGFEGFNFSNQATYANDYVRKHDPLILYDSVASNSSRVRQIKNFTSFTADLEAKTFPQWSFVTPNMTNDAHDTNITFAASWARGFLEPLLNNTYFMNNTLVVLTFDENEEYPIPNRVYTILLGGAIDKSLHGTTDDLYYNHYSAISSVSVNWGLPSLGRWDCDANVFALVANKTGYKNANISLDGLYFNESYPGPVSDSKYTAGWWPSPNTQANCAAGKGVLPEIVKTWGNSTGTYNYTNVYPYDQLAGVATGGTPVAGSMDSGSSSGSSSSSSGSTTTATATGTSTSTGSSASASSSKNAAAMGMQPDDVMKMLGAVGLVAAFL</sequence>
<accession>A0AAN6S9K4</accession>
<reference evidence="6" key="1">
    <citation type="journal article" date="2023" name="Mol. Phylogenet. Evol.">
        <title>Genome-scale phylogeny and comparative genomics of the fungal order Sordariales.</title>
        <authorList>
            <person name="Hensen N."/>
            <person name="Bonometti L."/>
            <person name="Westerberg I."/>
            <person name="Brannstrom I.O."/>
            <person name="Guillou S."/>
            <person name="Cros-Aarteil S."/>
            <person name="Calhoun S."/>
            <person name="Haridas S."/>
            <person name="Kuo A."/>
            <person name="Mondo S."/>
            <person name="Pangilinan J."/>
            <person name="Riley R."/>
            <person name="LaButti K."/>
            <person name="Andreopoulos B."/>
            <person name="Lipzen A."/>
            <person name="Chen C."/>
            <person name="Yan M."/>
            <person name="Daum C."/>
            <person name="Ng V."/>
            <person name="Clum A."/>
            <person name="Steindorff A."/>
            <person name="Ohm R.A."/>
            <person name="Martin F."/>
            <person name="Silar P."/>
            <person name="Natvig D.O."/>
            <person name="Lalanne C."/>
            <person name="Gautier V."/>
            <person name="Ament-Velasquez S.L."/>
            <person name="Kruys A."/>
            <person name="Hutchinson M.I."/>
            <person name="Powell A.J."/>
            <person name="Barry K."/>
            <person name="Miller A.N."/>
            <person name="Grigoriev I.V."/>
            <person name="Debuchy R."/>
            <person name="Gladieux P."/>
            <person name="Hiltunen Thoren M."/>
            <person name="Johannesson H."/>
        </authorList>
    </citation>
    <scope>NUCLEOTIDE SEQUENCE [LARGE SCALE GENOMIC DNA]</scope>
    <source>
        <strain evidence="6">CBS 340.73</strain>
    </source>
</reference>
<evidence type="ECO:0000256" key="4">
    <source>
        <dbReference type="SAM" id="MobiDB-lite"/>
    </source>
</evidence>
<evidence type="ECO:0000256" key="1">
    <source>
        <dbReference type="ARBA" id="ARBA00000032"/>
    </source>
</evidence>
<dbReference type="PANTHER" id="PTHR31956:SF8">
    <property type="entry name" value="ACID PHOSPHATASE PHOA (AFU_ORTHOLOGUE AFUA_1G03570)"/>
    <property type="match status" value="1"/>
</dbReference>
<dbReference type="Pfam" id="PF04185">
    <property type="entry name" value="Phosphoesterase"/>
    <property type="match status" value="1"/>
</dbReference>